<comment type="pathway">
    <text evidence="2">Protein modification; protein glycosylation.</text>
</comment>
<evidence type="ECO:0000256" key="1">
    <source>
        <dbReference type="ARBA" id="ARBA00004323"/>
    </source>
</evidence>
<sequence>MKRWTRFLLKLVTLTVLCSGAFFVTRNLLLCRKSFQGNWEEFGDPTNKELRYYYYKSLHLSDQGSVCSETIGGNGTAIPHTPPNKPDGSPRATRVTENDYLNMTSDCVAFKRTRKYVTFPLSEEEKVFPIAFSIVVHENVEMFERLLRGIYTPQNVYCIHVDRKSSGKFFLAVRAVASCFANVFLTRKLEDVVYASWSRVQADLNCMEDLLKSQVQWKYLLNLCGMDFPIKTNAEIVRKLIELNGKNSLESETPSGIKRKRWEFHHEIKTSVSRTDQKKSPPPIKTPMFTGNAYFVVSREFVSHLFSNPEIQNFMKWSEDTYSPDEHFWATLQRIPTVPGSYPPNSKYHMSDMASIARLVKWSYLEGNIWEGAPYPKCSGTHRHAVCVYGLGDLNWILQQHHLFANKFDPDVDDIALQCMEEYLRHKAIYGKGFV</sequence>
<evidence type="ECO:0000256" key="20">
    <source>
        <dbReference type="ARBA" id="ARBA00049876"/>
    </source>
</evidence>
<proteinExistence type="evidence at transcript level"/>
<dbReference type="EC" id="2.4.1.150" evidence="12"/>
<keyword evidence="5" id="KW-0812">Transmembrane</keyword>
<dbReference type="PANTHER" id="PTHR19297">
    <property type="entry name" value="GLYCOSYLTRANSFERASE 14 FAMILY MEMBER"/>
    <property type="match status" value="1"/>
</dbReference>
<evidence type="ECO:0000256" key="15">
    <source>
        <dbReference type="ARBA" id="ARBA00039292"/>
    </source>
</evidence>
<evidence type="ECO:0000256" key="11">
    <source>
        <dbReference type="ARBA" id="ARBA00038150"/>
    </source>
</evidence>
<dbReference type="EC" id="2.4.1.148" evidence="13"/>
<evidence type="ECO:0000256" key="3">
    <source>
        <dbReference type="ARBA" id="ARBA00022676"/>
    </source>
</evidence>
<evidence type="ECO:0000256" key="8">
    <source>
        <dbReference type="ARBA" id="ARBA00023136"/>
    </source>
</evidence>
<comment type="catalytic activity">
    <reaction evidence="17">
        <text>a beta-D-Gal-(1-&gt;4)-beta-D-GlcNAc-(1-&gt;3)-beta-D-Gal-(1-&gt;4)-beta-D-GlcNAc derivative + UDP-N-acetyl-alpha-D-glucosamine = a beta-D-Gal-(1-&gt;4)-beta-D-GlcNAc-(1-&gt;3)-[beta-D-GlcNAc-(1-&gt;6)]-beta-D-Gal-(1-&gt;4)-N-acetyl-beta-D-GlcNAc derivative + UDP + H(+)</text>
        <dbReference type="Rhea" id="RHEA:54820"/>
        <dbReference type="ChEBI" id="CHEBI:15378"/>
        <dbReference type="ChEBI" id="CHEBI:57705"/>
        <dbReference type="ChEBI" id="CHEBI:58223"/>
        <dbReference type="ChEBI" id="CHEBI:138371"/>
        <dbReference type="ChEBI" id="CHEBI:138372"/>
        <dbReference type="EC" id="2.4.1.150"/>
    </reaction>
</comment>
<dbReference type="EMBL" id="JW863615">
    <property type="protein sequence ID" value="AFO96132.1"/>
    <property type="molecule type" value="mRNA"/>
</dbReference>
<comment type="catalytic activity">
    <reaction evidence="20">
        <text>a 3-O-[N-acetyl-beta-D-glucosaminyl-(1-&gt;3)-N-acetyl-alpha-D-galactosaminyl]-L-threonyl-[protein] + UDP-N-acetyl-alpha-D-glucosamine = 3-O-[N-acetyl-beta-D-glucosaminyl-(1-&gt;3)-[N-acetyl-beta-D-glucosaminyl-(1-&gt;6)]-N-acetyl-alpha-D-galactosaminyl]-L-threonyl-[protein] + UDP + H(+)</text>
        <dbReference type="Rhea" id="RHEA:56192"/>
        <dbReference type="Rhea" id="RHEA-COMP:11692"/>
        <dbReference type="Rhea" id="RHEA-COMP:14413"/>
        <dbReference type="ChEBI" id="CHEBI:15378"/>
        <dbReference type="ChEBI" id="CHEBI:57705"/>
        <dbReference type="ChEBI" id="CHEBI:58223"/>
        <dbReference type="ChEBI" id="CHEBI:87080"/>
        <dbReference type="ChEBI" id="CHEBI:139580"/>
        <dbReference type="EC" id="2.4.1.148"/>
    </reaction>
</comment>
<evidence type="ECO:0000256" key="14">
    <source>
        <dbReference type="ARBA" id="ARBA00038948"/>
    </source>
</evidence>
<evidence type="ECO:0000256" key="17">
    <source>
        <dbReference type="ARBA" id="ARBA00047621"/>
    </source>
</evidence>
<keyword evidence="6" id="KW-0735">Signal-anchor</keyword>
<keyword evidence="4 24" id="KW-0808">Transferase</keyword>
<comment type="catalytic activity">
    <reaction evidence="19">
        <text>a 3-O-[beta-D-galactosyl-(1-&gt;3)-N-acetyl-alpha-D-galactosaminyl]-L-threonyl-[protein] + UDP-N-acetyl-alpha-D-glucosamine = a 3-O-{beta-D-galactosyl-(1-&gt;3)-[N-acetyl-beta-D-glucosaminyl-(1-&gt;6)]-N-acetyl-alpha-D-galactosaminyl}-L-threonyl-[protein] + UDP + H(+)</text>
        <dbReference type="Rhea" id="RHEA:56216"/>
        <dbReference type="Rhea" id="RHEA-COMP:13923"/>
        <dbReference type="Rhea" id="RHEA-COMP:14420"/>
        <dbReference type="ChEBI" id="CHEBI:15378"/>
        <dbReference type="ChEBI" id="CHEBI:57705"/>
        <dbReference type="ChEBI" id="CHEBI:58223"/>
        <dbReference type="ChEBI" id="CHEBI:137950"/>
        <dbReference type="ChEBI" id="CHEBI:139607"/>
        <dbReference type="EC" id="2.4.1.102"/>
    </reaction>
</comment>
<dbReference type="Pfam" id="PF02485">
    <property type="entry name" value="Branch"/>
    <property type="match status" value="1"/>
</dbReference>
<evidence type="ECO:0000256" key="9">
    <source>
        <dbReference type="ARBA" id="ARBA00023157"/>
    </source>
</evidence>
<dbReference type="GO" id="GO:0000139">
    <property type="term" value="C:Golgi membrane"/>
    <property type="evidence" value="ECO:0007669"/>
    <property type="project" value="UniProtKB-SubCell"/>
</dbReference>
<evidence type="ECO:0000256" key="7">
    <source>
        <dbReference type="ARBA" id="ARBA00022989"/>
    </source>
</evidence>
<evidence type="ECO:0000256" key="12">
    <source>
        <dbReference type="ARBA" id="ARBA00038907"/>
    </source>
</evidence>
<comment type="subcellular location">
    <subcellularLocation>
        <location evidence="1">Golgi apparatus membrane</location>
        <topology evidence="1">Single-pass type II membrane protein</topology>
    </subcellularLocation>
</comment>
<dbReference type="GO" id="GO:0008109">
    <property type="term" value="F:N-acetyllactosaminide beta-1,6-N-acetylglucosaminyltransferase activity"/>
    <property type="evidence" value="ECO:0007669"/>
    <property type="project" value="UniProtKB-EC"/>
</dbReference>
<evidence type="ECO:0000256" key="19">
    <source>
        <dbReference type="ARBA" id="ARBA00049870"/>
    </source>
</evidence>
<evidence type="ECO:0000313" key="24">
    <source>
        <dbReference type="EMBL" id="AFO96132.1"/>
    </source>
</evidence>
<keyword evidence="9" id="KW-1015">Disulfide bond</keyword>
<organism evidence="24">
    <name type="scientific">Callorhinchus milii</name>
    <name type="common">Ghost shark</name>
    <dbReference type="NCBI Taxonomy" id="7868"/>
    <lineage>
        <taxon>Eukaryota</taxon>
        <taxon>Metazoa</taxon>
        <taxon>Chordata</taxon>
        <taxon>Craniata</taxon>
        <taxon>Vertebrata</taxon>
        <taxon>Chondrichthyes</taxon>
        <taxon>Holocephali</taxon>
        <taxon>Chimaeriformes</taxon>
        <taxon>Callorhinchidae</taxon>
        <taxon>Callorhinchus</taxon>
    </lineage>
</organism>
<evidence type="ECO:0000256" key="23">
    <source>
        <dbReference type="SAM" id="MobiDB-lite"/>
    </source>
</evidence>
<comment type="function">
    <text evidence="22">Glycosyltransferase that can synthesize all known mucin beta 6 N-acetylglucosaminides. Mediates core 2 and core 4 O-glycan branching, 2 important steps in mucin-type biosynthesis. Also has I-branching enzyme activity by converting linear into branched poly-N-acetyllactosaminoglycans, leading to introduce the blood group I antigen during embryonic development.</text>
</comment>
<dbReference type="PANTHER" id="PTHR19297:SF81">
    <property type="entry name" value="BETA-1,3-GALACTOSYL-O-GLYCOSYL-GLYCOPROTEIN BETA-1,6-N-ACETYLGLUCOSAMINYLTRANSFERASE 3"/>
    <property type="match status" value="1"/>
</dbReference>
<name>V9KE84_CALMI</name>
<keyword evidence="3 24" id="KW-0328">Glycosyltransferase</keyword>
<accession>V9KE84</accession>
<evidence type="ECO:0000256" key="5">
    <source>
        <dbReference type="ARBA" id="ARBA00022692"/>
    </source>
</evidence>
<evidence type="ECO:0000256" key="6">
    <source>
        <dbReference type="ARBA" id="ARBA00022968"/>
    </source>
</evidence>
<evidence type="ECO:0000256" key="4">
    <source>
        <dbReference type="ARBA" id="ARBA00022679"/>
    </source>
</evidence>
<dbReference type="GO" id="GO:0003829">
    <property type="term" value="F:beta-1,3-galactosyl-O-glycosyl-glycoprotein beta-1,6-N-acetylglucosaminyltransferase activity"/>
    <property type="evidence" value="ECO:0007669"/>
    <property type="project" value="UniProtKB-EC"/>
</dbReference>
<dbReference type="AlphaFoldDB" id="V9KE84"/>
<evidence type="ECO:0000256" key="22">
    <source>
        <dbReference type="ARBA" id="ARBA00055416"/>
    </source>
</evidence>
<dbReference type="EC" id="2.4.1.102" evidence="14"/>
<dbReference type="GO" id="GO:0047225">
    <property type="term" value="F:acetylgalactosaminyl-O-glycosyl-glycoprotein beta-1,6-N-acetylglucosaminyltransferase activity"/>
    <property type="evidence" value="ECO:0007669"/>
    <property type="project" value="UniProtKB-EC"/>
</dbReference>
<evidence type="ECO:0000256" key="18">
    <source>
        <dbReference type="ARBA" id="ARBA00048927"/>
    </source>
</evidence>
<feature type="region of interest" description="Disordered" evidence="23">
    <location>
        <begin position="74"/>
        <end position="93"/>
    </location>
</feature>
<evidence type="ECO:0000256" key="16">
    <source>
        <dbReference type="ARBA" id="ARBA00041719"/>
    </source>
</evidence>
<protein>
    <recommendedName>
        <fullName evidence="15">Beta-1,3-galactosyl-O-glycosyl-glycoprotein beta-1,6-N-acetylglucosaminyltransferase 3</fullName>
        <ecNumber evidence="14">2.4.1.102</ecNumber>
        <ecNumber evidence="13">2.4.1.148</ecNumber>
        <ecNumber evidence="12">2.4.1.150</ecNumber>
    </recommendedName>
    <alternativeName>
        <fullName evidence="16">C2GnT-mucin type</fullName>
    </alternativeName>
</protein>
<evidence type="ECO:0000256" key="2">
    <source>
        <dbReference type="ARBA" id="ARBA00004922"/>
    </source>
</evidence>
<comment type="similarity">
    <text evidence="11">Belongs to the glycosyltransferase 14 family.</text>
</comment>
<dbReference type="InterPro" id="IPR003406">
    <property type="entry name" value="Glyco_trans_14"/>
</dbReference>
<evidence type="ECO:0000256" key="21">
    <source>
        <dbReference type="ARBA" id="ARBA00049911"/>
    </source>
</evidence>
<evidence type="ECO:0000256" key="13">
    <source>
        <dbReference type="ARBA" id="ARBA00038912"/>
    </source>
</evidence>
<comment type="catalytic activity">
    <reaction evidence="21">
        <text>a 3-O-[beta-D-galactosyl-(1-&gt;3)-N-acetyl-alpha-D-galactosaminyl]-L-seryl-[protein] + UDP-N-acetyl-alpha-D-glucosamine = 3-O-{beta-D-galactosyl-(1-&gt;3)-[N-acetyl-beta-D-glucosaminyl-(1-&gt;6)]-N-acetyl-alpha-D-galactosaminyl}-L-seryl-[protein] + UDP + H(+)</text>
        <dbReference type="Rhea" id="RHEA:56212"/>
        <dbReference type="Rhea" id="RHEA-COMP:13922"/>
        <dbReference type="Rhea" id="RHEA-COMP:14419"/>
        <dbReference type="ChEBI" id="CHEBI:15378"/>
        <dbReference type="ChEBI" id="CHEBI:57705"/>
        <dbReference type="ChEBI" id="CHEBI:58223"/>
        <dbReference type="ChEBI" id="CHEBI:137949"/>
        <dbReference type="ChEBI" id="CHEBI:139605"/>
        <dbReference type="EC" id="2.4.1.102"/>
    </reaction>
</comment>
<keyword evidence="10" id="KW-0325">Glycoprotein</keyword>
<comment type="catalytic activity">
    <reaction evidence="18">
        <text>3-O-[N-acetyl-beta-D-glucosaminyl-(1-&gt;3)-N-acetyl-alpha-D-galactosaminyl]-L-seryl-[protein] + UDP-N-acetyl-alpha-D-glucosamine = 3-O-[N-acetyl-beta-D-glucosaminyl-(1-&gt;3)-[N-acetyl-beta-D-glucosaminyl-(1-&gt;6)]-N-acetyl-alpha-D-galactosaminyl]-L-seryl-[protein] + UDP + H(+)</text>
        <dbReference type="Rhea" id="RHEA:56188"/>
        <dbReference type="Rhea" id="RHEA-COMP:11691"/>
        <dbReference type="Rhea" id="RHEA-COMP:14412"/>
        <dbReference type="ChEBI" id="CHEBI:15378"/>
        <dbReference type="ChEBI" id="CHEBI:57705"/>
        <dbReference type="ChEBI" id="CHEBI:58223"/>
        <dbReference type="ChEBI" id="CHEBI:87079"/>
        <dbReference type="ChEBI" id="CHEBI:139581"/>
        <dbReference type="EC" id="2.4.1.148"/>
    </reaction>
</comment>
<reference evidence="24" key="1">
    <citation type="journal article" date="2014" name="Nature">
        <title>Elephant shark genome provides unique insights into gnathostome evolution.</title>
        <authorList>
            <consortium name="International Elephant Shark Genome Sequencing Consortium"/>
            <person name="Venkatesh B."/>
            <person name="Lee A.P."/>
            <person name="Ravi V."/>
            <person name="Maurya A.K."/>
            <person name="Lian M.M."/>
            <person name="Swann J.B."/>
            <person name="Ohta Y."/>
            <person name="Flajnik M.F."/>
            <person name="Sutoh Y."/>
            <person name="Kasahara M."/>
            <person name="Hoon S."/>
            <person name="Gangu V."/>
            <person name="Roy S.W."/>
            <person name="Irimia M."/>
            <person name="Korzh V."/>
            <person name="Kondrychyn I."/>
            <person name="Lim Z.W."/>
            <person name="Tay B.H."/>
            <person name="Tohari S."/>
            <person name="Kong K.W."/>
            <person name="Ho S."/>
            <person name="Lorente-Galdos B."/>
            <person name="Quilez J."/>
            <person name="Marques-Bonet T."/>
            <person name="Raney B.J."/>
            <person name="Ingham P.W."/>
            <person name="Tay A."/>
            <person name="Hillier L.W."/>
            <person name="Minx P."/>
            <person name="Boehm T."/>
            <person name="Wilson R.K."/>
            <person name="Brenner S."/>
            <person name="Warren W.C."/>
        </authorList>
    </citation>
    <scope>NUCLEOTIDE SEQUENCE</scope>
    <source>
        <tissue evidence="24">Intestine</tissue>
    </source>
</reference>
<keyword evidence="7" id="KW-1133">Transmembrane helix</keyword>
<evidence type="ECO:0000256" key="10">
    <source>
        <dbReference type="ARBA" id="ARBA00023180"/>
    </source>
</evidence>
<keyword evidence="8" id="KW-0472">Membrane</keyword>